<dbReference type="SMART" id="SM00465">
    <property type="entry name" value="GIYc"/>
    <property type="match status" value="1"/>
</dbReference>
<organism evidence="4 5">
    <name type="scientific">Tannerella forsythia (strain ATCC 43037 / JCM 10827 / CCUG 21028 A / KCTC 5666 / FDC 338)</name>
    <name type="common">Bacteroides forsythus</name>
    <dbReference type="NCBI Taxonomy" id="203275"/>
    <lineage>
        <taxon>Bacteria</taxon>
        <taxon>Pseudomonadati</taxon>
        <taxon>Bacteroidota</taxon>
        <taxon>Bacteroidia</taxon>
        <taxon>Bacteroidales</taxon>
        <taxon>Tannerellaceae</taxon>
        <taxon>Tannerella</taxon>
    </lineage>
</organism>
<feature type="compositionally biased region" description="Basic and acidic residues" evidence="2">
    <location>
        <begin position="12"/>
        <end position="41"/>
    </location>
</feature>
<dbReference type="PANTHER" id="PTHR34477">
    <property type="entry name" value="UPF0213 PROTEIN YHBQ"/>
    <property type="match status" value="1"/>
</dbReference>
<protein>
    <submittedName>
        <fullName evidence="4">GIY-YIG catalytic domain protein</fullName>
    </submittedName>
</protein>
<dbReference type="InterPro" id="IPR050190">
    <property type="entry name" value="UPF0213_domain"/>
</dbReference>
<dbReference type="SUPFAM" id="SSF82771">
    <property type="entry name" value="GIY-YIG endonuclease"/>
    <property type="match status" value="1"/>
</dbReference>
<evidence type="ECO:0000256" key="1">
    <source>
        <dbReference type="ARBA" id="ARBA00007435"/>
    </source>
</evidence>
<dbReference type="Pfam" id="PF01541">
    <property type="entry name" value="GIY-YIG"/>
    <property type="match status" value="1"/>
</dbReference>
<evidence type="ECO:0000313" key="5">
    <source>
        <dbReference type="Proteomes" id="UP000005436"/>
    </source>
</evidence>
<dbReference type="GeneID" id="72415487"/>
<proteinExistence type="inferred from homology"/>
<reference evidence="5" key="1">
    <citation type="submission" date="2011-12" db="EMBL/GenBank/DDBJ databases">
        <title>Complete sequence of Tannerella forsythia ATCC 43037.</title>
        <authorList>
            <person name="Dewhirst F."/>
            <person name="Tanner A."/>
            <person name="Izard J."/>
            <person name="Brinkac L."/>
            <person name="Durkin A.S."/>
            <person name="Hostetler J."/>
            <person name="Shetty J."/>
            <person name="Torralba M."/>
            <person name="Gill S."/>
            <person name="Nelson K."/>
        </authorList>
    </citation>
    <scope>NUCLEOTIDE SEQUENCE [LARGE SCALE GENOMIC DNA]</scope>
    <source>
        <strain evidence="5">ATCC 43037 / JCM 10827 / CCUG 33226 / KCTC 5666 / FDC 338</strain>
    </source>
</reference>
<dbReference type="PATRIC" id="fig|203275.8.peg.507"/>
<dbReference type="PANTHER" id="PTHR34477:SF5">
    <property type="entry name" value="BSL5627 PROTEIN"/>
    <property type="match status" value="1"/>
</dbReference>
<feature type="region of interest" description="Disordered" evidence="2">
    <location>
        <begin position="81"/>
        <end position="109"/>
    </location>
</feature>
<dbReference type="STRING" id="203275.BFO_0567"/>
<evidence type="ECO:0000259" key="3">
    <source>
        <dbReference type="PROSITE" id="PS50164"/>
    </source>
</evidence>
<dbReference type="EMBL" id="CP003191">
    <property type="protein sequence ID" value="AEW20482.1"/>
    <property type="molecule type" value="Genomic_DNA"/>
</dbReference>
<dbReference type="AlphaFoldDB" id="G8ULW7"/>
<gene>
    <name evidence="4" type="ordered locus">BFO_0567</name>
</gene>
<feature type="compositionally biased region" description="Basic and acidic residues" evidence="2">
    <location>
        <begin position="53"/>
        <end position="68"/>
    </location>
</feature>
<dbReference type="eggNOG" id="COG2827">
    <property type="taxonomic scope" value="Bacteria"/>
</dbReference>
<sequence>MTKEVLCNDPPCHSEHGEESHSEKDKKEIHRFALNDRRNALNDKGSALNDPSCHSEHSEESHLEKDKKEIHRFALNDRRNALNDKESALNDPSCHSEHGEESHSEKDKKEIHRFALNDKGNDLNEKKKYNKNMRPSGTHNYYVYILTNKNKKVLYTGVTNDLKNRLYFHCNPKPFSKAFTARYKCVYLVYYERYSDIYHAISREKQIKGLSREKKEKMITEFNKQWSFLNDEI</sequence>
<dbReference type="CDD" id="cd10448">
    <property type="entry name" value="GIY-YIG_unchar_3"/>
    <property type="match status" value="1"/>
</dbReference>
<feature type="domain" description="GIY-YIG" evidence="3">
    <location>
        <begin position="139"/>
        <end position="217"/>
    </location>
</feature>
<dbReference type="Proteomes" id="UP000005436">
    <property type="component" value="Chromosome"/>
</dbReference>
<keyword evidence="5" id="KW-1185">Reference proteome</keyword>
<dbReference type="Gene3D" id="3.40.1440.10">
    <property type="entry name" value="GIY-YIG endonuclease"/>
    <property type="match status" value="1"/>
</dbReference>
<name>G8ULW7_TANFA</name>
<dbReference type="PROSITE" id="PS50164">
    <property type="entry name" value="GIY_YIG"/>
    <property type="match status" value="1"/>
</dbReference>
<accession>G8ULW7</accession>
<feature type="region of interest" description="Disordered" evidence="2">
    <location>
        <begin position="1"/>
        <end position="68"/>
    </location>
</feature>
<dbReference type="InterPro" id="IPR035901">
    <property type="entry name" value="GIY-YIG_endonuc_sf"/>
</dbReference>
<dbReference type="HOGENOM" id="CLU_1189437_0_0_10"/>
<evidence type="ECO:0000256" key="2">
    <source>
        <dbReference type="SAM" id="MobiDB-lite"/>
    </source>
</evidence>
<comment type="similarity">
    <text evidence="1">Belongs to the UPF0213 family.</text>
</comment>
<dbReference type="InterPro" id="IPR000305">
    <property type="entry name" value="GIY-YIG_endonuc"/>
</dbReference>
<evidence type="ECO:0000313" key="4">
    <source>
        <dbReference type="EMBL" id="AEW20482.1"/>
    </source>
</evidence>
<dbReference type="KEGG" id="tfo:BFO_0567"/>
<dbReference type="RefSeq" id="WP_014224020.1">
    <property type="nucleotide sequence ID" value="NC_016610.1"/>
</dbReference>